<feature type="domain" description="Glycosyl transferase family 3" evidence="5">
    <location>
        <begin position="74"/>
        <end position="320"/>
    </location>
</feature>
<feature type="binding site" evidence="4">
    <location>
        <position position="110"/>
    </location>
    <ligand>
        <name>anthranilate</name>
        <dbReference type="ChEBI" id="CHEBI:16567"/>
        <label>1</label>
    </ligand>
</feature>
<gene>
    <name evidence="4 7" type="primary">trpD</name>
    <name evidence="7" type="ORF">D1868_04575</name>
</gene>
<comment type="function">
    <text evidence="4">Catalyzes the transfer of the phosphoribosyl group of 5-phosphorylribose-1-pyrophosphate (PRPP) to anthranilate to yield N-(5'-phosphoribosyl)-anthranilate (PRA).</text>
</comment>
<name>A0A650CNA0_9CREN</name>
<dbReference type="PANTHER" id="PTHR43285">
    <property type="entry name" value="ANTHRANILATE PHOSPHORIBOSYLTRANSFERASE"/>
    <property type="match status" value="1"/>
</dbReference>
<dbReference type="InterPro" id="IPR000312">
    <property type="entry name" value="Glycosyl_Trfase_fam3"/>
</dbReference>
<feature type="binding site" evidence="4">
    <location>
        <position position="119"/>
    </location>
    <ligand>
        <name>5-phospho-alpha-D-ribose 1-diphosphate</name>
        <dbReference type="ChEBI" id="CHEBI:58017"/>
    </ligand>
</feature>
<dbReference type="OrthoDB" id="8214at2157"/>
<accession>A0A650CNA0</accession>
<feature type="binding site" evidence="4">
    <location>
        <position position="165"/>
    </location>
    <ligand>
        <name>anthranilate</name>
        <dbReference type="ChEBI" id="CHEBI:16567"/>
        <label>2</label>
    </ligand>
</feature>
<dbReference type="KEGG" id="sazo:D1868_04575"/>
<dbReference type="GO" id="GO:0005829">
    <property type="term" value="C:cytosol"/>
    <property type="evidence" value="ECO:0007669"/>
    <property type="project" value="TreeGrafter"/>
</dbReference>
<feature type="binding site" evidence="4">
    <location>
        <position position="224"/>
    </location>
    <ligand>
        <name>Mg(2+)</name>
        <dbReference type="ChEBI" id="CHEBI:18420"/>
        <label>2</label>
    </ligand>
</feature>
<dbReference type="Proteomes" id="UP000423396">
    <property type="component" value="Chromosome"/>
</dbReference>
<comment type="subunit">
    <text evidence="4">Homodimer.</text>
</comment>
<evidence type="ECO:0000256" key="2">
    <source>
        <dbReference type="ARBA" id="ARBA00022676"/>
    </source>
</evidence>
<comment type="catalytic activity">
    <reaction evidence="4">
        <text>N-(5-phospho-beta-D-ribosyl)anthranilate + diphosphate = 5-phospho-alpha-D-ribose 1-diphosphate + anthranilate</text>
        <dbReference type="Rhea" id="RHEA:11768"/>
        <dbReference type="ChEBI" id="CHEBI:16567"/>
        <dbReference type="ChEBI" id="CHEBI:18277"/>
        <dbReference type="ChEBI" id="CHEBI:33019"/>
        <dbReference type="ChEBI" id="CHEBI:58017"/>
        <dbReference type="EC" id="2.4.2.18"/>
    </reaction>
</comment>
<dbReference type="PANTHER" id="PTHR43285:SF2">
    <property type="entry name" value="ANTHRANILATE PHOSPHORIBOSYLTRANSFERASE"/>
    <property type="match status" value="1"/>
</dbReference>
<keyword evidence="4" id="KW-0460">Magnesium</keyword>
<keyword evidence="1 4" id="KW-0028">Amino-acid biosynthesis</keyword>
<dbReference type="RefSeq" id="WP_156005989.1">
    <property type="nucleotide sequence ID" value="NZ_CP045483.1"/>
</dbReference>
<evidence type="ECO:0000313" key="7">
    <source>
        <dbReference type="EMBL" id="QGR19326.1"/>
    </source>
</evidence>
<dbReference type="UniPathway" id="UPA00035">
    <property type="reaction ID" value="UER00041"/>
</dbReference>
<dbReference type="InterPro" id="IPR005940">
    <property type="entry name" value="Anthranilate_Pribosyl_Tfrase"/>
</dbReference>
<sequence length="348" mass="38531">MNTVEYLKKLVYEKKDLSEKEAEEIANGIMRGEINEIQSSGILVALASKGESAEEIRGFARAMRSNSIKIDFPDSLDTAGTGGDGLNTLNVSTAAALVLSQIFPVAKHGNRLVSSKSGSADVLEELGYNISVSKDKAIELLRKCNFVFLFAQLYHPAMKNVANVRKNLGIRTIFNILGPLTNPASAKYQMIGIFSTKYIDRIAEAVQYLNYERVFLYHGDPGIDEVSPQGDTLIYEVKGHSIEKYKVNYTDFGIKEPVSIDKLRVENAHDSALKITRGLLGRDKNVRIFIGINVSVGLKLLGKVNDFKDGYEYAEQLMSSSVEHIRKIMELNGNPQKFEALVKEADKG</sequence>
<dbReference type="SUPFAM" id="SSF52418">
    <property type="entry name" value="Nucleoside phosphorylase/phosphoribosyltransferase catalytic domain"/>
    <property type="match status" value="1"/>
</dbReference>
<organism evidence="7 8">
    <name type="scientific">Stygiolobus azoricus</name>
    <dbReference type="NCBI Taxonomy" id="41675"/>
    <lineage>
        <taxon>Archaea</taxon>
        <taxon>Thermoproteota</taxon>
        <taxon>Thermoprotei</taxon>
        <taxon>Sulfolobales</taxon>
        <taxon>Sulfolobaceae</taxon>
        <taxon>Stygiolobus</taxon>
    </lineage>
</organism>
<keyword evidence="3 4" id="KW-0808">Transferase</keyword>
<dbReference type="EC" id="2.4.2.18" evidence="4"/>
<dbReference type="Pfam" id="PF02885">
    <property type="entry name" value="Glycos_trans_3N"/>
    <property type="match status" value="1"/>
</dbReference>
<feature type="binding site" evidence="4">
    <location>
        <begin position="107"/>
        <end position="115"/>
    </location>
    <ligand>
        <name>5-phospho-alpha-D-ribose 1-diphosphate</name>
        <dbReference type="ChEBI" id="CHEBI:58017"/>
    </ligand>
</feature>
<reference evidence="7 8" key="1">
    <citation type="submission" date="2019-10" db="EMBL/GenBank/DDBJ databases">
        <title>Genome Sequences from Six Type Strain Members of the Archaeal Family Sulfolobaceae: Acidianus ambivalens, Acidianus infernus, Metallosphaera prunae, Stygiolobus azoricus, Sulfolobus metallicus, and Sulfurisphaera ohwakuensis.</title>
        <authorList>
            <person name="Counts J.A."/>
            <person name="Kelly R.M."/>
        </authorList>
    </citation>
    <scope>NUCLEOTIDE SEQUENCE [LARGE SCALE GENOMIC DNA]</scope>
    <source>
        <strain evidence="7 8">FC6</strain>
    </source>
</reference>
<dbReference type="NCBIfam" id="TIGR01245">
    <property type="entry name" value="trpD"/>
    <property type="match status" value="1"/>
</dbReference>
<dbReference type="InterPro" id="IPR036320">
    <property type="entry name" value="Glycosyl_Trfase_fam3_N_dom_sf"/>
</dbReference>
<comment type="pathway">
    <text evidence="4">Amino-acid biosynthesis; L-tryptophan biosynthesis; L-tryptophan from chorismate: step 2/5.</text>
</comment>
<comment type="caution">
    <text evidence="4">Lacks conserved residue(s) required for the propagation of feature annotation.</text>
</comment>
<dbReference type="GO" id="GO:0004048">
    <property type="term" value="F:anthranilate phosphoribosyltransferase activity"/>
    <property type="evidence" value="ECO:0007669"/>
    <property type="project" value="UniProtKB-UniRule"/>
</dbReference>
<dbReference type="InterPro" id="IPR017459">
    <property type="entry name" value="Glycosyl_Trfase_fam3_N_dom"/>
</dbReference>
<evidence type="ECO:0000256" key="4">
    <source>
        <dbReference type="HAMAP-Rule" id="MF_00211"/>
    </source>
</evidence>
<keyword evidence="8" id="KW-1185">Reference proteome</keyword>
<keyword evidence="4" id="KW-0822">Tryptophan biosynthesis</keyword>
<dbReference type="GeneID" id="42798321"/>
<feature type="binding site" evidence="4">
    <location>
        <position position="225"/>
    </location>
    <ligand>
        <name>Mg(2+)</name>
        <dbReference type="ChEBI" id="CHEBI:18420"/>
        <label>1</label>
    </ligand>
</feature>
<protein>
    <recommendedName>
        <fullName evidence="4">Anthranilate phosphoribosyltransferase</fullName>
        <ecNumber evidence="4">2.4.2.18</ecNumber>
    </recommendedName>
</protein>
<dbReference type="Pfam" id="PF00591">
    <property type="entry name" value="Glycos_transf_3"/>
    <property type="match status" value="1"/>
</dbReference>
<dbReference type="SUPFAM" id="SSF47648">
    <property type="entry name" value="Nucleoside phosphorylase/phosphoribosyltransferase N-terminal domain"/>
    <property type="match status" value="1"/>
</dbReference>
<dbReference type="HAMAP" id="MF_00211">
    <property type="entry name" value="TrpD"/>
    <property type="match status" value="1"/>
</dbReference>
<comment type="cofactor">
    <cofactor evidence="4">
        <name>Mg(2+)</name>
        <dbReference type="ChEBI" id="CHEBI:18420"/>
    </cofactor>
    <text evidence="4">Binds 2 magnesium ions per monomer.</text>
</comment>
<feature type="binding site" evidence="4">
    <location>
        <begin position="83"/>
        <end position="84"/>
    </location>
    <ligand>
        <name>5-phospho-alpha-D-ribose 1-diphosphate</name>
        <dbReference type="ChEBI" id="CHEBI:58017"/>
    </ligand>
</feature>
<evidence type="ECO:0000259" key="6">
    <source>
        <dbReference type="Pfam" id="PF02885"/>
    </source>
</evidence>
<feature type="binding site" evidence="4">
    <location>
        <position position="80"/>
    </location>
    <ligand>
        <name>5-phospho-alpha-D-ribose 1-diphosphate</name>
        <dbReference type="ChEBI" id="CHEBI:58017"/>
    </ligand>
</feature>
<dbReference type="EMBL" id="CP045483">
    <property type="protein sequence ID" value="QGR19326.1"/>
    <property type="molecule type" value="Genomic_DNA"/>
</dbReference>
<feature type="binding site" evidence="4">
    <location>
        <begin position="90"/>
        <end position="93"/>
    </location>
    <ligand>
        <name>5-phospho-alpha-D-ribose 1-diphosphate</name>
        <dbReference type="ChEBI" id="CHEBI:58017"/>
    </ligand>
</feature>
<dbReference type="GO" id="GO:0000162">
    <property type="term" value="P:L-tryptophan biosynthetic process"/>
    <property type="evidence" value="ECO:0007669"/>
    <property type="project" value="UniProtKB-UniRule"/>
</dbReference>
<proteinExistence type="inferred from homology"/>
<dbReference type="Gene3D" id="3.40.1030.10">
    <property type="entry name" value="Nucleoside phosphorylase/phosphoribosyltransferase catalytic domain"/>
    <property type="match status" value="1"/>
</dbReference>
<evidence type="ECO:0000256" key="1">
    <source>
        <dbReference type="ARBA" id="ARBA00022605"/>
    </source>
</evidence>
<dbReference type="AlphaFoldDB" id="A0A650CNA0"/>
<keyword evidence="2 4" id="KW-0328">Glycosyltransferase</keyword>
<evidence type="ECO:0000313" key="8">
    <source>
        <dbReference type="Proteomes" id="UP000423396"/>
    </source>
</evidence>
<feature type="binding site" evidence="4">
    <location>
        <position position="92"/>
    </location>
    <ligand>
        <name>Mg(2+)</name>
        <dbReference type="ChEBI" id="CHEBI:18420"/>
        <label>1</label>
    </ligand>
</feature>
<comment type="similarity">
    <text evidence="4">Belongs to the anthranilate phosphoribosyltransferase family.</text>
</comment>
<keyword evidence="4" id="KW-0057">Aromatic amino acid biosynthesis</keyword>
<feature type="binding site" evidence="4">
    <location>
        <position position="88"/>
    </location>
    <ligand>
        <name>5-phospho-alpha-D-ribose 1-diphosphate</name>
        <dbReference type="ChEBI" id="CHEBI:58017"/>
    </ligand>
</feature>
<feature type="binding site" evidence="4">
    <location>
        <position position="80"/>
    </location>
    <ligand>
        <name>anthranilate</name>
        <dbReference type="ChEBI" id="CHEBI:16567"/>
        <label>1</label>
    </ligand>
</feature>
<feature type="binding site" evidence="4">
    <location>
        <position position="225"/>
    </location>
    <ligand>
        <name>Mg(2+)</name>
        <dbReference type="ChEBI" id="CHEBI:18420"/>
        <label>2</label>
    </ligand>
</feature>
<keyword evidence="4" id="KW-0479">Metal-binding</keyword>
<dbReference type="Gene3D" id="1.20.970.10">
    <property type="entry name" value="Transferase, Pyrimidine Nucleoside Phosphorylase, Chain C"/>
    <property type="match status" value="1"/>
</dbReference>
<evidence type="ECO:0000259" key="5">
    <source>
        <dbReference type="Pfam" id="PF00591"/>
    </source>
</evidence>
<dbReference type="GO" id="GO:0000287">
    <property type="term" value="F:magnesium ion binding"/>
    <property type="evidence" value="ECO:0007669"/>
    <property type="project" value="UniProtKB-UniRule"/>
</dbReference>
<feature type="domain" description="Glycosyl transferase family 3 N-terminal" evidence="6">
    <location>
        <begin position="5"/>
        <end position="66"/>
    </location>
</feature>
<evidence type="ECO:0000256" key="3">
    <source>
        <dbReference type="ARBA" id="ARBA00022679"/>
    </source>
</evidence>
<dbReference type="InterPro" id="IPR035902">
    <property type="entry name" value="Nuc_phospho_transferase"/>
</dbReference>